<dbReference type="GO" id="GO:0003676">
    <property type="term" value="F:nucleic acid binding"/>
    <property type="evidence" value="ECO:0007669"/>
    <property type="project" value="InterPro"/>
</dbReference>
<sequence length="389" mass="44005">MTEKLFYRDVYQNEFQANVLECKPGKKGYEVVLDQTAFYPEGGGQPWDTGRLGEGQVNEVHEKDGKIIHYVDRPLEVGTKVCGIVDWDRRFDFMQQHSGEHIISGLIHKKFGYDNVGFHMGSDLVTIDFNGLITTKQMLELEQQANAYIWKNRCCEISFPSPEQLKQLPYRSKKELTGEVRIVTFPDGDICACCGLHVSHCGEIGMIKLLSVQKFRQGVRMEMICGKRVLNYMNMLQMQNEQISVMLSAKPQKVADAVKRLSEENFQLKGQVMKMEEREFKAIAQRVKNKGNVLLFKEGLSSDSVRRLAVAGMECCDGVCAVFSPVGDGSMRYAIGQIDGDLRQFIKDMNGELNGRGGGKPFFAQGSIMAKEDQVKEFFSARNIKELME</sequence>
<evidence type="ECO:0000256" key="2">
    <source>
        <dbReference type="ARBA" id="ARBA00004496"/>
    </source>
</evidence>
<dbReference type="InterPro" id="IPR012947">
    <property type="entry name" value="tRNA_SAD"/>
</dbReference>
<reference evidence="6" key="1">
    <citation type="submission" date="2020-10" db="EMBL/GenBank/DDBJ databases">
        <authorList>
            <person name="Gilroy R."/>
        </authorList>
    </citation>
    <scope>NUCLEOTIDE SEQUENCE</scope>
    <source>
        <strain evidence="6">ChiW13-3771</strain>
    </source>
</reference>
<comment type="caution">
    <text evidence="6">The sequence shown here is derived from an EMBL/GenBank/DDBJ whole genome shotgun (WGS) entry which is preliminary data.</text>
</comment>
<dbReference type="InterPro" id="IPR009000">
    <property type="entry name" value="Transl_B-barrel_sf"/>
</dbReference>
<evidence type="ECO:0000256" key="4">
    <source>
        <dbReference type="ARBA" id="ARBA00022833"/>
    </source>
</evidence>
<dbReference type="GO" id="GO:0005524">
    <property type="term" value="F:ATP binding"/>
    <property type="evidence" value="ECO:0007669"/>
    <property type="project" value="InterPro"/>
</dbReference>
<comment type="cofactor">
    <cofactor evidence="1">
        <name>Zn(2+)</name>
        <dbReference type="ChEBI" id="CHEBI:29105"/>
    </cofactor>
</comment>
<keyword evidence="4" id="KW-0862">Zinc</keyword>
<dbReference type="SUPFAM" id="SSF55186">
    <property type="entry name" value="ThrRS/AlaRS common domain"/>
    <property type="match status" value="1"/>
</dbReference>
<name>A0A9D1JE44_9FIRM</name>
<evidence type="ECO:0000256" key="3">
    <source>
        <dbReference type="ARBA" id="ARBA00022723"/>
    </source>
</evidence>
<dbReference type="Pfam" id="PF07973">
    <property type="entry name" value="tRNA_SAD"/>
    <property type="match status" value="1"/>
</dbReference>
<comment type="subcellular location">
    <subcellularLocation>
        <location evidence="2">Cytoplasm</location>
    </subcellularLocation>
</comment>
<dbReference type="GO" id="GO:0006419">
    <property type="term" value="P:alanyl-tRNA aminoacylation"/>
    <property type="evidence" value="ECO:0007669"/>
    <property type="project" value="InterPro"/>
</dbReference>
<gene>
    <name evidence="6" type="ORF">IAC96_12885</name>
</gene>
<feature type="domain" description="Alanyl-transfer RNA synthetases family profile" evidence="5">
    <location>
        <begin position="1"/>
        <end position="235"/>
    </location>
</feature>
<dbReference type="PROSITE" id="PS50860">
    <property type="entry name" value="AA_TRNA_LIGASE_II_ALA"/>
    <property type="match status" value="1"/>
</dbReference>
<dbReference type="InterPro" id="IPR018165">
    <property type="entry name" value="Ala-tRNA-synth_IIc_core"/>
</dbReference>
<evidence type="ECO:0000256" key="1">
    <source>
        <dbReference type="ARBA" id="ARBA00001947"/>
    </source>
</evidence>
<dbReference type="Pfam" id="PF01411">
    <property type="entry name" value="tRNA-synt_2c"/>
    <property type="match status" value="1"/>
</dbReference>
<dbReference type="Gene3D" id="2.40.30.130">
    <property type="match status" value="1"/>
</dbReference>
<evidence type="ECO:0000259" key="5">
    <source>
        <dbReference type="PROSITE" id="PS50860"/>
    </source>
</evidence>
<keyword evidence="3" id="KW-0479">Metal-binding</keyword>
<organism evidence="6 7">
    <name type="scientific">Candidatus Fimimorpha faecalis</name>
    <dbReference type="NCBI Taxonomy" id="2840824"/>
    <lineage>
        <taxon>Bacteria</taxon>
        <taxon>Bacillati</taxon>
        <taxon>Bacillota</taxon>
        <taxon>Clostridia</taxon>
        <taxon>Eubacteriales</taxon>
        <taxon>Candidatus Fimimorpha</taxon>
    </lineage>
</organism>
<dbReference type="InterPro" id="IPR051335">
    <property type="entry name" value="Alanyl-tRNA_Editing_Enzymes"/>
</dbReference>
<dbReference type="SMART" id="SM00863">
    <property type="entry name" value="tRNA_SAD"/>
    <property type="match status" value="1"/>
</dbReference>
<dbReference type="Gene3D" id="3.30.980.10">
    <property type="entry name" value="Threonyl-trna Synthetase, Chain A, domain 2"/>
    <property type="match status" value="1"/>
</dbReference>
<dbReference type="EMBL" id="DVHN01000185">
    <property type="protein sequence ID" value="HIR89833.1"/>
    <property type="molecule type" value="Genomic_DNA"/>
</dbReference>
<dbReference type="GO" id="GO:0005737">
    <property type="term" value="C:cytoplasm"/>
    <property type="evidence" value="ECO:0007669"/>
    <property type="project" value="UniProtKB-SubCell"/>
</dbReference>
<evidence type="ECO:0000313" key="7">
    <source>
        <dbReference type="Proteomes" id="UP000824201"/>
    </source>
</evidence>
<dbReference type="PANTHER" id="PTHR43462">
    <property type="entry name" value="ALANYL-TRNA EDITING PROTEIN"/>
    <property type="match status" value="1"/>
</dbReference>
<proteinExistence type="predicted"/>
<dbReference type="GO" id="GO:0002161">
    <property type="term" value="F:aminoacyl-tRNA deacylase activity"/>
    <property type="evidence" value="ECO:0007669"/>
    <property type="project" value="UniProtKB-ARBA"/>
</dbReference>
<dbReference type="AlphaFoldDB" id="A0A9D1JE44"/>
<dbReference type="GO" id="GO:0046872">
    <property type="term" value="F:metal ion binding"/>
    <property type="evidence" value="ECO:0007669"/>
    <property type="project" value="UniProtKB-KW"/>
</dbReference>
<dbReference type="PANTHER" id="PTHR43462:SF1">
    <property type="entry name" value="ALANYL-TRNA EDITING PROTEIN AARSD1"/>
    <property type="match status" value="1"/>
</dbReference>
<accession>A0A9D1JE44</accession>
<dbReference type="InterPro" id="IPR018163">
    <property type="entry name" value="Thr/Ala-tRNA-synth_IIc_edit"/>
</dbReference>
<dbReference type="InterPro" id="IPR018164">
    <property type="entry name" value="Ala-tRNA-synth_IIc_N"/>
</dbReference>
<evidence type="ECO:0000313" key="6">
    <source>
        <dbReference type="EMBL" id="HIR89833.1"/>
    </source>
</evidence>
<dbReference type="GO" id="GO:0004813">
    <property type="term" value="F:alanine-tRNA ligase activity"/>
    <property type="evidence" value="ECO:0007669"/>
    <property type="project" value="InterPro"/>
</dbReference>
<protein>
    <submittedName>
        <fullName evidence="6">Alanyl-tRNA editing protein</fullName>
    </submittedName>
</protein>
<reference evidence="6" key="2">
    <citation type="journal article" date="2021" name="PeerJ">
        <title>Extensive microbial diversity within the chicken gut microbiome revealed by metagenomics and culture.</title>
        <authorList>
            <person name="Gilroy R."/>
            <person name="Ravi A."/>
            <person name="Getino M."/>
            <person name="Pursley I."/>
            <person name="Horton D.L."/>
            <person name="Alikhan N.F."/>
            <person name="Baker D."/>
            <person name="Gharbi K."/>
            <person name="Hall N."/>
            <person name="Watson M."/>
            <person name="Adriaenssens E.M."/>
            <person name="Foster-Nyarko E."/>
            <person name="Jarju S."/>
            <person name="Secka A."/>
            <person name="Antonio M."/>
            <person name="Oren A."/>
            <person name="Chaudhuri R.R."/>
            <person name="La Ragione R."/>
            <person name="Hildebrand F."/>
            <person name="Pallen M.J."/>
        </authorList>
    </citation>
    <scope>NUCLEOTIDE SEQUENCE</scope>
    <source>
        <strain evidence="6">ChiW13-3771</strain>
    </source>
</reference>
<dbReference type="Proteomes" id="UP000824201">
    <property type="component" value="Unassembled WGS sequence"/>
</dbReference>
<dbReference type="SUPFAM" id="SSF50447">
    <property type="entry name" value="Translation proteins"/>
    <property type="match status" value="1"/>
</dbReference>